<keyword evidence="8 13" id="KW-0067">ATP-binding</keyword>
<feature type="binding site" evidence="13">
    <location>
        <position position="149"/>
    </location>
    <ligand>
        <name>Zn(2+)</name>
        <dbReference type="ChEBI" id="CHEBI:29105"/>
    </ligand>
</feature>
<evidence type="ECO:0000256" key="7">
    <source>
        <dbReference type="ARBA" id="ARBA00022741"/>
    </source>
</evidence>
<dbReference type="InterPro" id="IPR002547">
    <property type="entry name" value="tRNA-bd_dom"/>
</dbReference>
<keyword evidence="7 13" id="KW-0547">Nucleotide-binding</keyword>
<evidence type="ECO:0000313" key="15">
    <source>
        <dbReference type="EMBL" id="MCR6545263.1"/>
    </source>
</evidence>
<keyword evidence="4 13" id="KW-0963">Cytoplasm</keyword>
<dbReference type="RefSeq" id="WP_257912876.1">
    <property type="nucleotide sequence ID" value="NZ_JANPWE010000002.1"/>
</dbReference>
<comment type="caution">
    <text evidence="13">Lacks conserved residue(s) required for the propagation of feature annotation.</text>
</comment>
<evidence type="ECO:0000256" key="9">
    <source>
        <dbReference type="ARBA" id="ARBA00022884"/>
    </source>
</evidence>
<dbReference type="InterPro" id="IPR009080">
    <property type="entry name" value="tRNAsynth_Ia_anticodon-bd"/>
</dbReference>
<gene>
    <name evidence="13 15" type="primary">metG</name>
    <name evidence="15" type="ORF">NVS47_07000</name>
</gene>
<feature type="short sequence motif" description="'KMSKS' region" evidence="13">
    <location>
        <begin position="298"/>
        <end position="302"/>
    </location>
</feature>
<dbReference type="Gene3D" id="2.40.50.140">
    <property type="entry name" value="Nucleic acid-binding proteins"/>
    <property type="match status" value="1"/>
</dbReference>
<dbReference type="PRINTS" id="PR01041">
    <property type="entry name" value="TRNASYNTHMET"/>
</dbReference>
<feature type="domain" description="TRNA-binding" evidence="14">
    <location>
        <begin position="554"/>
        <end position="653"/>
    </location>
</feature>
<dbReference type="InterPro" id="IPR015413">
    <property type="entry name" value="Methionyl/Leucyl_tRNA_Synth"/>
</dbReference>
<comment type="catalytic activity">
    <reaction evidence="12 13">
        <text>tRNA(Met) + L-methionine + ATP = L-methionyl-tRNA(Met) + AMP + diphosphate</text>
        <dbReference type="Rhea" id="RHEA:13481"/>
        <dbReference type="Rhea" id="RHEA-COMP:9667"/>
        <dbReference type="Rhea" id="RHEA-COMP:9698"/>
        <dbReference type="ChEBI" id="CHEBI:30616"/>
        <dbReference type="ChEBI" id="CHEBI:33019"/>
        <dbReference type="ChEBI" id="CHEBI:57844"/>
        <dbReference type="ChEBI" id="CHEBI:78442"/>
        <dbReference type="ChEBI" id="CHEBI:78530"/>
        <dbReference type="ChEBI" id="CHEBI:456215"/>
        <dbReference type="EC" id="6.1.1.10"/>
    </reaction>
</comment>
<comment type="subunit">
    <text evidence="3 13">Homodimer.</text>
</comment>
<evidence type="ECO:0000256" key="11">
    <source>
        <dbReference type="ARBA" id="ARBA00023146"/>
    </source>
</evidence>
<feature type="binding site" evidence="13">
    <location>
        <position position="131"/>
    </location>
    <ligand>
        <name>Zn(2+)</name>
        <dbReference type="ChEBI" id="CHEBI:29105"/>
    </ligand>
</feature>
<evidence type="ECO:0000256" key="6">
    <source>
        <dbReference type="ARBA" id="ARBA00022598"/>
    </source>
</evidence>
<feature type="binding site" evidence="13">
    <location>
        <position position="128"/>
    </location>
    <ligand>
        <name>Zn(2+)</name>
        <dbReference type="ChEBI" id="CHEBI:29105"/>
    </ligand>
</feature>
<evidence type="ECO:0000256" key="5">
    <source>
        <dbReference type="ARBA" id="ARBA00022555"/>
    </source>
</evidence>
<comment type="similarity">
    <text evidence="13">Belongs to the class-I aminoacyl-tRNA synthetase family. MetG type 2A subfamily.</text>
</comment>
<dbReference type="InterPro" id="IPR004495">
    <property type="entry name" value="Met-tRNA-synth_bsu_C"/>
</dbReference>
<comment type="subcellular location">
    <subcellularLocation>
        <location evidence="2 13">Cytoplasm</location>
    </subcellularLocation>
</comment>
<sequence>MTKKSFYLTTPIYYPSGNLHIGHAYTTVAADALARYKRMQGYEVRFLTGTDEHGQKIERKAKEAGKAPLEFVDTIVAGIRNLWDKLLISHDDFIRTTEERHKKVVQDIFKRIYDQGDIYKSEYEGWYCTPCETFFTQRQLAENQTCPDCGRPVELVKEESYFFKMSKYADQLLQYIEEHPDFIQPVTRKHEMVNFVKQGLEDLCVSRTTFSWGIPVPIDGKHVIYVWFDALTNYISALGYGMEDDSLFRKFWPADVHLVGKDIMRFHTIIWPIILMAAGIELPQKVFGHGWVLLDSGKMSKSKGNVIDPLVLIDKYGVDAVRYFLLREVPFGQDGYYSEEALVNRINIDLANDFGNLISRSTAMVNKFLGGTVAAPGAGTEFDQELIDLAQATPAQVEKLMDKLEFSNALAEIWKLVNKANKYIDDAAPWSLNKDPQGREKLETVLYNLAEVIRLCTVMCTPMMPSLPEKVWVQMGIEGQEEIMGWDSLLWGKFPAGTKIHRGDPIFPRIDLKELEKDSEALEVSEASVPEESAQAEEKEEAIEEIMPEITIEDFAKIDLRVAEVLSCEKVKKADKLLQLSVKVGDEVRTVVSGIAEHYQPEELVGKKVIVVANLKPAKLRGIESRGMILAASHDGKLEVVTIDEITPGGTVR</sequence>
<evidence type="ECO:0000256" key="10">
    <source>
        <dbReference type="ARBA" id="ARBA00022917"/>
    </source>
</evidence>
<dbReference type="SUPFAM" id="SSF52374">
    <property type="entry name" value="Nucleotidylyl transferase"/>
    <property type="match status" value="1"/>
</dbReference>
<feature type="short sequence motif" description="'HIGH' region" evidence="13">
    <location>
        <begin position="13"/>
        <end position="23"/>
    </location>
</feature>
<dbReference type="PROSITE" id="PS00178">
    <property type="entry name" value="AA_TRNA_LIGASE_I"/>
    <property type="match status" value="1"/>
</dbReference>
<dbReference type="EMBL" id="JANPWE010000002">
    <property type="protein sequence ID" value="MCR6545263.1"/>
    <property type="molecule type" value="Genomic_DNA"/>
</dbReference>
<organism evidence="15 16">
    <name type="scientific">Dehalobacterium formicoaceticum</name>
    <dbReference type="NCBI Taxonomy" id="51515"/>
    <lineage>
        <taxon>Bacteria</taxon>
        <taxon>Bacillati</taxon>
        <taxon>Bacillota</taxon>
        <taxon>Clostridia</taxon>
        <taxon>Eubacteriales</taxon>
        <taxon>Peptococcaceae</taxon>
        <taxon>Dehalobacterium</taxon>
    </lineage>
</organism>
<keyword evidence="16" id="KW-1185">Reference proteome</keyword>
<dbReference type="PROSITE" id="PS50886">
    <property type="entry name" value="TRBD"/>
    <property type="match status" value="1"/>
</dbReference>
<dbReference type="InterPro" id="IPR033911">
    <property type="entry name" value="MetRS_core"/>
</dbReference>
<dbReference type="Pfam" id="PF19303">
    <property type="entry name" value="Anticodon_3"/>
    <property type="match status" value="1"/>
</dbReference>
<evidence type="ECO:0000256" key="3">
    <source>
        <dbReference type="ARBA" id="ARBA00011738"/>
    </source>
</evidence>
<keyword evidence="11 13" id="KW-0030">Aminoacyl-tRNA synthetase</keyword>
<dbReference type="CDD" id="cd07957">
    <property type="entry name" value="Anticodon_Ia_Met"/>
    <property type="match status" value="1"/>
</dbReference>
<dbReference type="NCBIfam" id="TIGR00399">
    <property type="entry name" value="metG_C_term"/>
    <property type="match status" value="1"/>
</dbReference>
<keyword evidence="13" id="KW-0862">Zinc</keyword>
<dbReference type="Gene3D" id="1.10.730.10">
    <property type="entry name" value="Isoleucyl-tRNA Synthetase, Domain 1"/>
    <property type="match status" value="1"/>
</dbReference>
<dbReference type="HAMAP" id="MF_01228">
    <property type="entry name" value="Met_tRNA_synth_type2"/>
    <property type="match status" value="1"/>
</dbReference>
<dbReference type="Proteomes" id="UP001524944">
    <property type="component" value="Unassembled WGS sequence"/>
</dbReference>
<dbReference type="GO" id="GO:0004825">
    <property type="term" value="F:methionine-tRNA ligase activity"/>
    <property type="evidence" value="ECO:0007669"/>
    <property type="project" value="UniProtKB-EC"/>
</dbReference>
<comment type="caution">
    <text evidence="15">The sequence shown here is derived from an EMBL/GenBank/DDBJ whole genome shotgun (WGS) entry which is preliminary data.</text>
</comment>
<dbReference type="InterPro" id="IPR041872">
    <property type="entry name" value="Anticodon_Met"/>
</dbReference>
<dbReference type="CDD" id="cd02800">
    <property type="entry name" value="tRNA_bind_EcMetRS_like"/>
    <property type="match status" value="1"/>
</dbReference>
<dbReference type="PANTHER" id="PTHR43326">
    <property type="entry name" value="METHIONYL-TRNA SYNTHETASE"/>
    <property type="match status" value="1"/>
</dbReference>
<keyword evidence="9 13" id="KW-0694">RNA-binding</keyword>
<dbReference type="SUPFAM" id="SSF47323">
    <property type="entry name" value="Anticodon-binding domain of a subclass of class I aminoacyl-tRNA synthetases"/>
    <property type="match status" value="1"/>
</dbReference>
<dbReference type="InterPro" id="IPR012340">
    <property type="entry name" value="NA-bd_OB-fold"/>
</dbReference>
<dbReference type="PANTHER" id="PTHR43326:SF1">
    <property type="entry name" value="METHIONINE--TRNA LIGASE, MITOCHONDRIAL"/>
    <property type="match status" value="1"/>
</dbReference>
<evidence type="ECO:0000256" key="2">
    <source>
        <dbReference type="ARBA" id="ARBA00004496"/>
    </source>
</evidence>
<feature type="binding site" evidence="13">
    <location>
        <position position="146"/>
    </location>
    <ligand>
        <name>Zn(2+)</name>
        <dbReference type="ChEBI" id="CHEBI:29105"/>
    </ligand>
</feature>
<evidence type="ECO:0000313" key="16">
    <source>
        <dbReference type="Proteomes" id="UP001524944"/>
    </source>
</evidence>
<evidence type="ECO:0000256" key="4">
    <source>
        <dbReference type="ARBA" id="ARBA00022490"/>
    </source>
</evidence>
<dbReference type="Pfam" id="PF01588">
    <property type="entry name" value="tRNA_bind"/>
    <property type="match status" value="1"/>
</dbReference>
<dbReference type="NCBIfam" id="TIGR00398">
    <property type="entry name" value="metG"/>
    <property type="match status" value="1"/>
</dbReference>
<comment type="function">
    <text evidence="1 13">Is required not only for elongation of protein synthesis but also for the initiation of all mRNA translation through initiator tRNA(fMet) aminoacylation.</text>
</comment>
<dbReference type="InterPro" id="IPR001412">
    <property type="entry name" value="aa-tRNA-synth_I_CS"/>
</dbReference>
<dbReference type="InterPro" id="IPR014729">
    <property type="entry name" value="Rossmann-like_a/b/a_fold"/>
</dbReference>
<dbReference type="InterPro" id="IPR014758">
    <property type="entry name" value="Met-tRNA_synth"/>
</dbReference>
<evidence type="ECO:0000256" key="12">
    <source>
        <dbReference type="ARBA" id="ARBA00047364"/>
    </source>
</evidence>
<proteinExistence type="inferred from homology"/>
<keyword evidence="10 13" id="KW-0648">Protein biosynthesis</keyword>
<dbReference type="Pfam" id="PF09334">
    <property type="entry name" value="tRNA-synt_1g"/>
    <property type="match status" value="2"/>
</dbReference>
<dbReference type="CDD" id="cd00814">
    <property type="entry name" value="MetRS_core"/>
    <property type="match status" value="1"/>
</dbReference>
<evidence type="ECO:0000259" key="14">
    <source>
        <dbReference type="PROSITE" id="PS50886"/>
    </source>
</evidence>
<accession>A0ABT1Y310</accession>
<reference evidence="15 16" key="1">
    <citation type="submission" date="2022-08" db="EMBL/GenBank/DDBJ databases">
        <title>Proteogenomics of the novel Dehalobacterium formicoaceticum strain EZ94 highlights a key role of methyltransferases during anaerobic dichloromethane degradation.</title>
        <authorList>
            <person name="Wasmund K."/>
        </authorList>
    </citation>
    <scope>NUCLEOTIDE SEQUENCE [LARGE SCALE GENOMIC DNA]</scope>
    <source>
        <strain evidence="15 16">EZ94</strain>
    </source>
</reference>
<dbReference type="NCBIfam" id="NF008900">
    <property type="entry name" value="PRK12267.1"/>
    <property type="match status" value="1"/>
</dbReference>
<name>A0ABT1Y310_9FIRM</name>
<keyword evidence="5 13" id="KW-0820">tRNA-binding</keyword>
<dbReference type="EC" id="6.1.1.10" evidence="13"/>
<keyword evidence="13" id="KW-0479">Metal-binding</keyword>
<keyword evidence="6 13" id="KW-0436">Ligase</keyword>
<dbReference type="InterPro" id="IPR023457">
    <property type="entry name" value="Met-tRNA_synth_2"/>
</dbReference>
<evidence type="ECO:0000256" key="1">
    <source>
        <dbReference type="ARBA" id="ARBA00003314"/>
    </source>
</evidence>
<comment type="cofactor">
    <cofactor evidence="13">
        <name>Zn(2+)</name>
        <dbReference type="ChEBI" id="CHEBI:29105"/>
    </cofactor>
    <text evidence="13">Binds 1 zinc ion per subunit.</text>
</comment>
<dbReference type="Gene3D" id="3.40.50.620">
    <property type="entry name" value="HUPs"/>
    <property type="match status" value="1"/>
</dbReference>
<evidence type="ECO:0000256" key="13">
    <source>
        <dbReference type="HAMAP-Rule" id="MF_01228"/>
    </source>
</evidence>
<evidence type="ECO:0000256" key="8">
    <source>
        <dbReference type="ARBA" id="ARBA00022840"/>
    </source>
</evidence>
<dbReference type="Gene3D" id="2.170.220.10">
    <property type="match status" value="1"/>
</dbReference>
<dbReference type="SUPFAM" id="SSF50249">
    <property type="entry name" value="Nucleic acid-binding proteins"/>
    <property type="match status" value="1"/>
</dbReference>
<protein>
    <recommendedName>
        <fullName evidence="13">Methionine--tRNA ligase</fullName>
        <ecNumber evidence="13">6.1.1.10</ecNumber>
    </recommendedName>
    <alternativeName>
        <fullName evidence="13">Methionyl-tRNA synthetase</fullName>
        <shortName evidence="13">MetRS</shortName>
    </alternativeName>
</protein>